<dbReference type="InterPro" id="IPR036388">
    <property type="entry name" value="WH-like_DNA-bd_sf"/>
</dbReference>
<comment type="miscellaneous">
    <text evidence="9">This enzyme catalyzes only one turnover and therefore is not strictly catalytic. According to one definition, an enzyme is a biocatalyst that acts repeatedly and over many reaction cycles.</text>
</comment>
<dbReference type="HAMAP" id="MF_00772">
    <property type="entry name" value="OGT"/>
    <property type="match status" value="1"/>
</dbReference>
<dbReference type="Proteomes" id="UP000477750">
    <property type="component" value="Unassembled WGS sequence"/>
</dbReference>
<comment type="similarity">
    <text evidence="2 9">Belongs to the MGMT family.</text>
</comment>
<comment type="subcellular location">
    <subcellularLocation>
        <location evidence="9">Cytoplasm</location>
    </subcellularLocation>
</comment>
<comment type="caution">
    <text evidence="12">The sequence shown here is derived from an EMBL/GenBank/DDBJ whole genome shotgun (WGS) entry which is preliminary data.</text>
</comment>
<dbReference type="SUPFAM" id="SSF53155">
    <property type="entry name" value="Methylated DNA-protein cysteine methyltransferase domain"/>
    <property type="match status" value="1"/>
</dbReference>
<gene>
    <name evidence="12" type="ORF">GFD30_00175</name>
</gene>
<evidence type="ECO:0000256" key="9">
    <source>
        <dbReference type="HAMAP-Rule" id="MF_00772"/>
    </source>
</evidence>
<dbReference type="InterPro" id="IPR036217">
    <property type="entry name" value="MethylDNA_cys_MeTrfase_DNAb"/>
</dbReference>
<evidence type="ECO:0000256" key="3">
    <source>
        <dbReference type="ARBA" id="ARBA00022490"/>
    </source>
</evidence>
<dbReference type="PANTHER" id="PTHR10815:SF5">
    <property type="entry name" value="METHYLATED-DNA--PROTEIN-CYSTEINE METHYLTRANSFERASE"/>
    <property type="match status" value="1"/>
</dbReference>
<feature type="domain" description="Methylguanine DNA methyltransferase ribonuclease-like" evidence="11">
    <location>
        <begin position="14"/>
        <end position="76"/>
    </location>
</feature>
<dbReference type="FunFam" id="1.10.10.10:FF:000214">
    <property type="entry name" value="Methylated-DNA--protein-cysteine methyltransferase"/>
    <property type="match status" value="1"/>
</dbReference>
<dbReference type="PANTHER" id="PTHR10815">
    <property type="entry name" value="METHYLATED-DNA--PROTEIN-CYSTEINE METHYLTRANSFERASE"/>
    <property type="match status" value="1"/>
</dbReference>
<dbReference type="Gene3D" id="1.10.10.10">
    <property type="entry name" value="Winged helix-like DNA-binding domain superfamily/Winged helix DNA-binding domain"/>
    <property type="match status" value="1"/>
</dbReference>
<dbReference type="GO" id="GO:0003908">
    <property type="term" value="F:methylated-DNA-[protein]-cysteine S-methyltransferase activity"/>
    <property type="evidence" value="ECO:0007669"/>
    <property type="project" value="UniProtKB-UniRule"/>
</dbReference>
<dbReference type="EC" id="2.1.1.63" evidence="9"/>
<organism evidence="12 13">
    <name type="scientific">Glycomyces albidus</name>
    <dbReference type="NCBI Taxonomy" id="2656774"/>
    <lineage>
        <taxon>Bacteria</taxon>
        <taxon>Bacillati</taxon>
        <taxon>Actinomycetota</taxon>
        <taxon>Actinomycetes</taxon>
        <taxon>Glycomycetales</taxon>
        <taxon>Glycomycetaceae</taxon>
        <taxon>Glycomyces</taxon>
    </lineage>
</organism>
<dbReference type="Pfam" id="PF01035">
    <property type="entry name" value="DNA_binding_1"/>
    <property type="match status" value="1"/>
</dbReference>
<keyword evidence="5 9" id="KW-0808">Transferase</keyword>
<evidence type="ECO:0000256" key="4">
    <source>
        <dbReference type="ARBA" id="ARBA00022603"/>
    </source>
</evidence>
<dbReference type="SUPFAM" id="SSF46767">
    <property type="entry name" value="Methylated DNA-protein cysteine methyltransferase, C-terminal domain"/>
    <property type="match status" value="1"/>
</dbReference>
<protein>
    <recommendedName>
        <fullName evidence="9">Methylated-DNA--protein-cysteine methyltransferase</fullName>
        <ecNumber evidence="9">2.1.1.63</ecNumber>
    </recommendedName>
    <alternativeName>
        <fullName evidence="9">6-O-methylguanine-DNA methyltransferase</fullName>
        <shortName evidence="9">MGMT</shortName>
    </alternativeName>
    <alternativeName>
        <fullName evidence="9">O-6-methylguanine-DNA-alkyltransferase</fullName>
    </alternativeName>
</protein>
<evidence type="ECO:0000256" key="7">
    <source>
        <dbReference type="ARBA" id="ARBA00023204"/>
    </source>
</evidence>
<comment type="function">
    <text evidence="9">Involved in the cellular defense against the biological effects of O6-methylguanine (O6-MeG) and O4-methylthymine (O4-MeT) in DNA. Repairs the methylated nucleobase in DNA by stoichiometrically transferring the methyl group to a cysteine residue in the enzyme. This is a suicide reaction: the enzyme is irreversibly inactivated.</text>
</comment>
<evidence type="ECO:0000313" key="13">
    <source>
        <dbReference type="Proteomes" id="UP000477750"/>
    </source>
</evidence>
<dbReference type="Pfam" id="PF02870">
    <property type="entry name" value="Methyltransf_1N"/>
    <property type="match status" value="1"/>
</dbReference>
<keyword evidence="7 9" id="KW-0234">DNA repair</keyword>
<dbReference type="EMBL" id="WIAO01000001">
    <property type="protein sequence ID" value="MQM23998.1"/>
    <property type="molecule type" value="Genomic_DNA"/>
</dbReference>
<dbReference type="GO" id="GO:0005737">
    <property type="term" value="C:cytoplasm"/>
    <property type="evidence" value="ECO:0007669"/>
    <property type="project" value="UniProtKB-SubCell"/>
</dbReference>
<keyword evidence="6 9" id="KW-0227">DNA damage</keyword>
<name>A0A6L5G3W6_9ACTN</name>
<dbReference type="CDD" id="cd06445">
    <property type="entry name" value="ATase"/>
    <property type="match status" value="1"/>
</dbReference>
<dbReference type="PROSITE" id="PS00374">
    <property type="entry name" value="MGMT"/>
    <property type="match status" value="1"/>
</dbReference>
<evidence type="ECO:0000256" key="2">
    <source>
        <dbReference type="ARBA" id="ARBA00008711"/>
    </source>
</evidence>
<dbReference type="AlphaFoldDB" id="A0A6L5G3W6"/>
<dbReference type="Gene3D" id="3.30.160.70">
    <property type="entry name" value="Methylated DNA-protein cysteine methyltransferase domain"/>
    <property type="match status" value="1"/>
</dbReference>
<evidence type="ECO:0000259" key="10">
    <source>
        <dbReference type="Pfam" id="PF01035"/>
    </source>
</evidence>
<evidence type="ECO:0000313" key="12">
    <source>
        <dbReference type="EMBL" id="MQM23998.1"/>
    </source>
</evidence>
<evidence type="ECO:0000256" key="1">
    <source>
        <dbReference type="ARBA" id="ARBA00001286"/>
    </source>
</evidence>
<evidence type="ECO:0000256" key="8">
    <source>
        <dbReference type="ARBA" id="ARBA00049348"/>
    </source>
</evidence>
<feature type="active site" description="Nucleophile; methyl group acceptor" evidence="9">
    <location>
        <position position="132"/>
    </location>
</feature>
<evidence type="ECO:0000259" key="11">
    <source>
        <dbReference type="Pfam" id="PF02870"/>
    </source>
</evidence>
<dbReference type="InterPro" id="IPR023546">
    <property type="entry name" value="MGMT"/>
</dbReference>
<accession>A0A6L5G3W6</accession>
<comment type="catalytic activity">
    <reaction evidence="8 9">
        <text>a 6-O-methyl-2'-deoxyguanosine in DNA + L-cysteinyl-[protein] = S-methyl-L-cysteinyl-[protein] + a 2'-deoxyguanosine in DNA</text>
        <dbReference type="Rhea" id="RHEA:24000"/>
        <dbReference type="Rhea" id="RHEA-COMP:10131"/>
        <dbReference type="Rhea" id="RHEA-COMP:10132"/>
        <dbReference type="Rhea" id="RHEA-COMP:11367"/>
        <dbReference type="Rhea" id="RHEA-COMP:11368"/>
        <dbReference type="ChEBI" id="CHEBI:29950"/>
        <dbReference type="ChEBI" id="CHEBI:82612"/>
        <dbReference type="ChEBI" id="CHEBI:85445"/>
        <dbReference type="ChEBI" id="CHEBI:85448"/>
        <dbReference type="EC" id="2.1.1.63"/>
    </reaction>
</comment>
<evidence type="ECO:0000256" key="6">
    <source>
        <dbReference type="ARBA" id="ARBA00022763"/>
    </source>
</evidence>
<dbReference type="NCBIfam" id="TIGR00589">
    <property type="entry name" value="ogt"/>
    <property type="match status" value="1"/>
</dbReference>
<dbReference type="InterPro" id="IPR014048">
    <property type="entry name" value="MethylDNA_cys_MeTrfase_DNA-bd"/>
</dbReference>
<comment type="catalytic activity">
    <reaction evidence="1 9">
        <text>a 4-O-methyl-thymidine in DNA + L-cysteinyl-[protein] = a thymidine in DNA + S-methyl-L-cysteinyl-[protein]</text>
        <dbReference type="Rhea" id="RHEA:53428"/>
        <dbReference type="Rhea" id="RHEA-COMP:10131"/>
        <dbReference type="Rhea" id="RHEA-COMP:10132"/>
        <dbReference type="Rhea" id="RHEA-COMP:13555"/>
        <dbReference type="Rhea" id="RHEA-COMP:13556"/>
        <dbReference type="ChEBI" id="CHEBI:29950"/>
        <dbReference type="ChEBI" id="CHEBI:82612"/>
        <dbReference type="ChEBI" id="CHEBI:137386"/>
        <dbReference type="ChEBI" id="CHEBI:137387"/>
        <dbReference type="EC" id="2.1.1.63"/>
    </reaction>
</comment>
<proteinExistence type="inferred from homology"/>
<keyword evidence="4 9" id="KW-0489">Methyltransferase</keyword>
<dbReference type="InterPro" id="IPR008332">
    <property type="entry name" value="MethylG_MeTrfase_N"/>
</dbReference>
<dbReference type="GO" id="GO:0006307">
    <property type="term" value="P:DNA alkylation repair"/>
    <property type="evidence" value="ECO:0007669"/>
    <property type="project" value="UniProtKB-UniRule"/>
</dbReference>
<keyword evidence="3 9" id="KW-0963">Cytoplasm</keyword>
<feature type="domain" description="Methylated-DNA-[protein]-cysteine S-methyltransferase DNA binding" evidence="10">
    <location>
        <begin position="82"/>
        <end position="160"/>
    </location>
</feature>
<dbReference type="GO" id="GO:0032259">
    <property type="term" value="P:methylation"/>
    <property type="evidence" value="ECO:0007669"/>
    <property type="project" value="UniProtKB-KW"/>
</dbReference>
<dbReference type="InterPro" id="IPR036631">
    <property type="entry name" value="MGMT_N_sf"/>
</dbReference>
<keyword evidence="13" id="KW-1185">Reference proteome</keyword>
<reference evidence="12 13" key="1">
    <citation type="submission" date="2019-10" db="EMBL/GenBank/DDBJ databases">
        <title>Glycomyces albidus sp. nov., a novel actinomycete isolated from rhizosphere soil of wheat (Triticum aestivum L.).</title>
        <authorList>
            <person name="Qian L."/>
        </authorList>
    </citation>
    <scope>NUCLEOTIDE SEQUENCE [LARGE SCALE GENOMIC DNA]</scope>
    <source>
        <strain evidence="12 13">NEAU-7082</strain>
    </source>
</reference>
<sequence length="167" mass="18031">MAAPARTDARHVKFDSPLGLMAVSAVEEGLTYVHMGVEEMKGAWGPEASTPVLESAREQLLAYFAGELTEFDLPLAAAGTGFQHRVWAELVKIPYGETWSYLDVARRLGDAKAVRAVGLANGRNPIAIVVPCHRVIGSNGKLTGYAGGLWRKEWLLGLERGEPALFA</sequence>
<evidence type="ECO:0000256" key="5">
    <source>
        <dbReference type="ARBA" id="ARBA00022679"/>
    </source>
</evidence>
<dbReference type="InterPro" id="IPR001497">
    <property type="entry name" value="MethylDNA_cys_MeTrfase_AS"/>
</dbReference>